<dbReference type="Pfam" id="PF05679">
    <property type="entry name" value="CHGN"/>
    <property type="match status" value="1"/>
</dbReference>
<evidence type="ECO:0000256" key="6">
    <source>
        <dbReference type="ARBA" id="ARBA00022989"/>
    </source>
</evidence>
<comment type="caution">
    <text evidence="10">The sequence shown here is derived from an EMBL/GenBank/DDBJ whole genome shotgun (WGS) entry which is preliminary data.</text>
</comment>
<dbReference type="InterPro" id="IPR008428">
    <property type="entry name" value="Chond_GalNAc"/>
</dbReference>
<evidence type="ECO:0000256" key="5">
    <source>
        <dbReference type="ARBA" id="ARBA00022968"/>
    </source>
</evidence>
<gene>
    <name evidence="10" type="ORF">CesoFtcFv8_023806</name>
</gene>
<evidence type="ECO:0000256" key="2">
    <source>
        <dbReference type="ARBA" id="ARBA00009239"/>
    </source>
</evidence>
<evidence type="ECO:0000313" key="11">
    <source>
        <dbReference type="Proteomes" id="UP001335648"/>
    </source>
</evidence>
<accession>A0AAN8B4Q0</accession>
<comment type="similarity">
    <text evidence="2 9">Belongs to the chondroitin N-acetylgalactosaminyltransferase family.</text>
</comment>
<protein>
    <recommendedName>
        <fullName evidence="9">Hexosyltransferase</fullName>
        <ecNumber evidence="9">2.4.1.-</ecNumber>
    </recommendedName>
</protein>
<dbReference type="Proteomes" id="UP001335648">
    <property type="component" value="Unassembled WGS sequence"/>
</dbReference>
<reference evidence="10 11" key="1">
    <citation type="journal article" date="2023" name="Mol. Biol. Evol.">
        <title>Genomics of Secondarily Temperate Adaptation in the Only Non-Antarctic Icefish.</title>
        <authorList>
            <person name="Rivera-Colon A.G."/>
            <person name="Rayamajhi N."/>
            <person name="Minhas B.F."/>
            <person name="Madrigal G."/>
            <person name="Bilyk K.T."/>
            <person name="Yoon V."/>
            <person name="Hune M."/>
            <person name="Gregory S."/>
            <person name="Cheng C.H.C."/>
            <person name="Catchen J.M."/>
        </authorList>
    </citation>
    <scope>NUCLEOTIDE SEQUENCE [LARGE SCALE GENOMIC DNA]</scope>
    <source>
        <strain evidence="10">JC2023a</strain>
    </source>
</reference>
<dbReference type="PANTHER" id="PTHR12369">
    <property type="entry name" value="CHONDROITIN SYNTHASE"/>
    <property type="match status" value="1"/>
</dbReference>
<evidence type="ECO:0000256" key="1">
    <source>
        <dbReference type="ARBA" id="ARBA00004447"/>
    </source>
</evidence>
<evidence type="ECO:0000256" key="3">
    <source>
        <dbReference type="ARBA" id="ARBA00022679"/>
    </source>
</evidence>
<organism evidence="10 11">
    <name type="scientific">Champsocephalus esox</name>
    <name type="common">pike icefish</name>
    <dbReference type="NCBI Taxonomy" id="159716"/>
    <lineage>
        <taxon>Eukaryota</taxon>
        <taxon>Metazoa</taxon>
        <taxon>Chordata</taxon>
        <taxon>Craniata</taxon>
        <taxon>Vertebrata</taxon>
        <taxon>Euteleostomi</taxon>
        <taxon>Actinopterygii</taxon>
        <taxon>Neopterygii</taxon>
        <taxon>Teleostei</taxon>
        <taxon>Neoteleostei</taxon>
        <taxon>Acanthomorphata</taxon>
        <taxon>Eupercaria</taxon>
        <taxon>Perciformes</taxon>
        <taxon>Notothenioidei</taxon>
        <taxon>Channichthyidae</taxon>
        <taxon>Champsocephalus</taxon>
    </lineage>
</organism>
<name>A0AAN8B4Q0_9TELE</name>
<evidence type="ECO:0000256" key="8">
    <source>
        <dbReference type="ARBA" id="ARBA00023136"/>
    </source>
</evidence>
<dbReference type="EC" id="2.4.1.-" evidence="9"/>
<dbReference type="AlphaFoldDB" id="A0AAN8B4Q0"/>
<sequence length="183" mass="20274">MYSFVTPLSSSPPLFSSSPPLLSSSPPLLLSSLPLLLSSSPPLLLSSSLPLCREANFKNFTLLQLDEEFSRGRGLDVGARAWKGGNVLLFFCDVDIYFTADFLNSCRLNTQPGKKVFYPVLFSQYNPTLIYGGPEHIPPVEQQLAIKKDTGFWRDFGFGMTCQYRSDFINIGGFDIDIKGWGG</sequence>
<dbReference type="InterPro" id="IPR051227">
    <property type="entry name" value="CS_glycosyltransferase"/>
</dbReference>
<evidence type="ECO:0000256" key="7">
    <source>
        <dbReference type="ARBA" id="ARBA00023034"/>
    </source>
</evidence>
<keyword evidence="11" id="KW-1185">Reference proteome</keyword>
<keyword evidence="4" id="KW-0812">Transmembrane</keyword>
<keyword evidence="8" id="KW-0472">Membrane</keyword>
<keyword evidence="6" id="KW-1133">Transmembrane helix</keyword>
<evidence type="ECO:0000256" key="9">
    <source>
        <dbReference type="RuleBase" id="RU364016"/>
    </source>
</evidence>
<keyword evidence="3 9" id="KW-0808">Transferase</keyword>
<dbReference type="EMBL" id="JAULUE010002065">
    <property type="protein sequence ID" value="KAK5878395.1"/>
    <property type="molecule type" value="Genomic_DNA"/>
</dbReference>
<dbReference type="SUPFAM" id="SSF53448">
    <property type="entry name" value="Nucleotide-diphospho-sugar transferases"/>
    <property type="match status" value="1"/>
</dbReference>
<proteinExistence type="inferred from homology"/>
<dbReference type="InterPro" id="IPR029044">
    <property type="entry name" value="Nucleotide-diphossugar_trans"/>
</dbReference>
<keyword evidence="7 9" id="KW-0333">Golgi apparatus</keyword>
<dbReference type="GO" id="GO:0032580">
    <property type="term" value="C:Golgi cisterna membrane"/>
    <property type="evidence" value="ECO:0007669"/>
    <property type="project" value="UniProtKB-SubCell"/>
</dbReference>
<evidence type="ECO:0000256" key="4">
    <source>
        <dbReference type="ARBA" id="ARBA00022692"/>
    </source>
</evidence>
<comment type="subcellular location">
    <subcellularLocation>
        <location evidence="1 9">Golgi apparatus</location>
        <location evidence="1 9">Golgi stack membrane</location>
        <topology evidence="1 9">Single-pass type II membrane protein</topology>
    </subcellularLocation>
</comment>
<dbReference type="GO" id="GO:0047238">
    <property type="term" value="F:glucuronosyl-N-acetylgalactosaminyl-proteoglycan 4-beta-N-acetylgalactosaminyltransferase activity"/>
    <property type="evidence" value="ECO:0007669"/>
    <property type="project" value="TreeGrafter"/>
</dbReference>
<dbReference type="PANTHER" id="PTHR12369:SF19">
    <property type="entry name" value="CHONDROITIN SULFATE N-ACETYLGALACTOSAMINYLTRANSFERASE 1"/>
    <property type="match status" value="1"/>
</dbReference>
<evidence type="ECO:0000313" key="10">
    <source>
        <dbReference type="EMBL" id="KAK5878395.1"/>
    </source>
</evidence>
<dbReference type="Gene3D" id="3.90.550.10">
    <property type="entry name" value="Spore Coat Polysaccharide Biosynthesis Protein SpsA, Chain A"/>
    <property type="match status" value="1"/>
</dbReference>
<keyword evidence="5 9" id="KW-0735">Signal-anchor</keyword>